<dbReference type="AlphaFoldDB" id="A0A1M5GF94"/>
<gene>
    <name evidence="1" type="ORF">SAMN05444320_10696</name>
</gene>
<evidence type="ECO:0000313" key="2">
    <source>
        <dbReference type="Proteomes" id="UP000184501"/>
    </source>
</evidence>
<protein>
    <submittedName>
        <fullName evidence="1">Immunity protein Imm1</fullName>
    </submittedName>
</protein>
<dbReference type="STRING" id="2017.SAMN05444320_10696"/>
<accession>A0A1M5GF94</accession>
<keyword evidence="2" id="KW-1185">Reference proteome</keyword>
<dbReference type="OrthoDB" id="5185958at2"/>
<dbReference type="EMBL" id="FQVN01000006">
    <property type="protein sequence ID" value="SHG02368.1"/>
    <property type="molecule type" value="Genomic_DNA"/>
</dbReference>
<dbReference type="InterPro" id="IPR025680">
    <property type="entry name" value="DddI"/>
</dbReference>
<dbReference type="RefSeq" id="WP_073485200.1">
    <property type="nucleotide sequence ID" value="NZ_FQVN01000006.1"/>
</dbReference>
<organism evidence="1 2">
    <name type="scientific">Streptoalloteichus hindustanus</name>
    <dbReference type="NCBI Taxonomy" id="2017"/>
    <lineage>
        <taxon>Bacteria</taxon>
        <taxon>Bacillati</taxon>
        <taxon>Actinomycetota</taxon>
        <taxon>Actinomycetes</taxon>
        <taxon>Pseudonocardiales</taxon>
        <taxon>Pseudonocardiaceae</taxon>
        <taxon>Streptoalloteichus</taxon>
    </lineage>
</organism>
<reference evidence="1 2" key="1">
    <citation type="submission" date="2016-11" db="EMBL/GenBank/DDBJ databases">
        <authorList>
            <person name="Jaros S."/>
            <person name="Januszkiewicz K."/>
            <person name="Wedrychowicz H."/>
        </authorList>
    </citation>
    <scope>NUCLEOTIDE SEQUENCE [LARGE SCALE GENOMIC DNA]</scope>
    <source>
        <strain evidence="1 2">DSM 44523</strain>
    </source>
</reference>
<dbReference type="Pfam" id="PF14430">
    <property type="entry name" value="Imm1"/>
    <property type="match status" value="1"/>
</dbReference>
<proteinExistence type="predicted"/>
<sequence length="151" mass="16433">MAGANYTLEFGLEAATDDATIIARTVQEVDAALERVIAAASTFNHNPTAFVVERPRFGPLQFPDHGLKIDVDPRLGVAALAWVGPDFDCPWVTKSDRPVPGASLHKDIDSATPFPDDAAITLDQLRAAVHEFRESGGHRPKCVEWQEADGW</sequence>
<evidence type="ECO:0000313" key="1">
    <source>
        <dbReference type="EMBL" id="SHG02368.1"/>
    </source>
</evidence>
<dbReference type="Proteomes" id="UP000184501">
    <property type="component" value="Unassembled WGS sequence"/>
</dbReference>
<name>A0A1M5GF94_STRHI</name>